<keyword evidence="4 12" id="KW-0808">Transferase</keyword>
<comment type="catalytic activity">
    <reaction evidence="10">
        <text>(R)-4'-phosphopantetheine + ATP + H(+) = 3'-dephospho-CoA + diphosphate</text>
        <dbReference type="Rhea" id="RHEA:19801"/>
        <dbReference type="ChEBI" id="CHEBI:15378"/>
        <dbReference type="ChEBI" id="CHEBI:30616"/>
        <dbReference type="ChEBI" id="CHEBI:33019"/>
        <dbReference type="ChEBI" id="CHEBI:57328"/>
        <dbReference type="ChEBI" id="CHEBI:61723"/>
        <dbReference type="EC" id="2.7.7.3"/>
    </reaction>
</comment>
<keyword evidence="8" id="KW-0460">Magnesium</keyword>
<accession>A0A645C6G9</accession>
<dbReference type="Gene3D" id="3.40.50.620">
    <property type="entry name" value="HUPs"/>
    <property type="match status" value="1"/>
</dbReference>
<name>A0A645C6G9_9ZZZZ</name>
<keyword evidence="7" id="KW-0067">ATP-binding</keyword>
<dbReference type="HAMAP" id="MF_00151">
    <property type="entry name" value="PPAT_bact"/>
    <property type="match status" value="1"/>
</dbReference>
<keyword evidence="3" id="KW-0963">Cytoplasm</keyword>
<dbReference type="AlphaFoldDB" id="A0A645C6G9"/>
<dbReference type="PANTHER" id="PTHR21342:SF1">
    <property type="entry name" value="PHOSPHOPANTETHEINE ADENYLYLTRANSFERASE"/>
    <property type="match status" value="1"/>
</dbReference>
<dbReference type="InterPro" id="IPR001980">
    <property type="entry name" value="PPAT"/>
</dbReference>
<dbReference type="EC" id="2.7.7.3" evidence="1"/>
<dbReference type="InterPro" id="IPR014729">
    <property type="entry name" value="Rossmann-like_a/b/a_fold"/>
</dbReference>
<dbReference type="CDD" id="cd02163">
    <property type="entry name" value="PPAT"/>
    <property type="match status" value="1"/>
</dbReference>
<dbReference type="Pfam" id="PF01467">
    <property type="entry name" value="CTP_transf_like"/>
    <property type="match status" value="1"/>
</dbReference>
<feature type="domain" description="Cytidyltransferase-like" evidence="11">
    <location>
        <begin position="12"/>
        <end position="139"/>
    </location>
</feature>
<evidence type="ECO:0000256" key="8">
    <source>
        <dbReference type="ARBA" id="ARBA00022842"/>
    </source>
</evidence>
<evidence type="ECO:0000256" key="9">
    <source>
        <dbReference type="ARBA" id="ARBA00022993"/>
    </source>
</evidence>
<evidence type="ECO:0000259" key="11">
    <source>
        <dbReference type="Pfam" id="PF01467"/>
    </source>
</evidence>
<dbReference type="SUPFAM" id="SSF52374">
    <property type="entry name" value="Nucleotidylyl transferase"/>
    <property type="match status" value="1"/>
</dbReference>
<reference evidence="12" key="1">
    <citation type="submission" date="2019-08" db="EMBL/GenBank/DDBJ databases">
        <authorList>
            <person name="Kucharzyk K."/>
            <person name="Murdoch R.W."/>
            <person name="Higgins S."/>
            <person name="Loffler F."/>
        </authorList>
    </citation>
    <scope>NUCLEOTIDE SEQUENCE</scope>
</reference>
<evidence type="ECO:0000256" key="6">
    <source>
        <dbReference type="ARBA" id="ARBA00022741"/>
    </source>
</evidence>
<dbReference type="EMBL" id="VSSQ01025229">
    <property type="protein sequence ID" value="MPM73239.1"/>
    <property type="molecule type" value="Genomic_DNA"/>
</dbReference>
<keyword evidence="6" id="KW-0547">Nucleotide-binding</keyword>
<dbReference type="PRINTS" id="PR01020">
    <property type="entry name" value="LPSBIOSNTHSS"/>
</dbReference>
<dbReference type="PANTHER" id="PTHR21342">
    <property type="entry name" value="PHOSPHOPANTETHEINE ADENYLYLTRANSFERASE"/>
    <property type="match status" value="1"/>
</dbReference>
<evidence type="ECO:0000256" key="3">
    <source>
        <dbReference type="ARBA" id="ARBA00022490"/>
    </source>
</evidence>
<dbReference type="GO" id="GO:0005524">
    <property type="term" value="F:ATP binding"/>
    <property type="evidence" value="ECO:0007669"/>
    <property type="project" value="UniProtKB-KW"/>
</dbReference>
<sequence length="165" mass="17802">MTTSDAVPVRAVCPGSFDPITRGHLDIIHRAASVFSEVIVAVGLNTTKNYMFDFDERLALTADAVADMDNVRVAPIEGLLVDFCKKQGAKVIVKGVRFGSDFDYELQMSQLNRQLSGIETVLLPAGREFGTVSSSMLREVAHNGADISAFVTDAVNRAVLAKVGR</sequence>
<evidence type="ECO:0000256" key="7">
    <source>
        <dbReference type="ARBA" id="ARBA00022840"/>
    </source>
</evidence>
<evidence type="ECO:0000256" key="1">
    <source>
        <dbReference type="ARBA" id="ARBA00012392"/>
    </source>
</evidence>
<evidence type="ECO:0000256" key="4">
    <source>
        <dbReference type="ARBA" id="ARBA00022679"/>
    </source>
</evidence>
<evidence type="ECO:0000256" key="5">
    <source>
        <dbReference type="ARBA" id="ARBA00022695"/>
    </source>
</evidence>
<evidence type="ECO:0000256" key="10">
    <source>
        <dbReference type="ARBA" id="ARBA00029346"/>
    </source>
</evidence>
<proteinExistence type="inferred from homology"/>
<dbReference type="GO" id="GO:0004595">
    <property type="term" value="F:pantetheine-phosphate adenylyltransferase activity"/>
    <property type="evidence" value="ECO:0007669"/>
    <property type="project" value="UniProtKB-EC"/>
</dbReference>
<evidence type="ECO:0000313" key="12">
    <source>
        <dbReference type="EMBL" id="MPM73239.1"/>
    </source>
</evidence>
<evidence type="ECO:0000256" key="2">
    <source>
        <dbReference type="ARBA" id="ARBA00013868"/>
    </source>
</evidence>
<comment type="caution">
    <text evidence="12">The sequence shown here is derived from an EMBL/GenBank/DDBJ whole genome shotgun (WGS) entry which is preliminary data.</text>
</comment>
<gene>
    <name evidence="12" type="primary">coaD_29</name>
    <name evidence="12" type="ORF">SDC9_120215</name>
</gene>
<dbReference type="InterPro" id="IPR004821">
    <property type="entry name" value="Cyt_trans-like"/>
</dbReference>
<dbReference type="GO" id="GO:0015937">
    <property type="term" value="P:coenzyme A biosynthetic process"/>
    <property type="evidence" value="ECO:0007669"/>
    <property type="project" value="UniProtKB-KW"/>
</dbReference>
<organism evidence="12">
    <name type="scientific">bioreactor metagenome</name>
    <dbReference type="NCBI Taxonomy" id="1076179"/>
    <lineage>
        <taxon>unclassified sequences</taxon>
        <taxon>metagenomes</taxon>
        <taxon>ecological metagenomes</taxon>
    </lineage>
</organism>
<dbReference type="NCBIfam" id="TIGR00125">
    <property type="entry name" value="cyt_tran_rel"/>
    <property type="match status" value="1"/>
</dbReference>
<keyword evidence="9" id="KW-0173">Coenzyme A biosynthesis</keyword>
<dbReference type="NCBIfam" id="TIGR01510">
    <property type="entry name" value="coaD_prev_kdtB"/>
    <property type="match status" value="1"/>
</dbReference>
<protein>
    <recommendedName>
        <fullName evidence="2">Phosphopantetheine adenylyltransferase</fullName>
        <ecNumber evidence="1">2.7.7.3</ecNumber>
    </recommendedName>
</protein>
<keyword evidence="5 12" id="KW-0548">Nucleotidyltransferase</keyword>